<feature type="transmembrane region" description="Helical" evidence="10">
    <location>
        <begin position="130"/>
        <end position="148"/>
    </location>
</feature>
<dbReference type="InterPro" id="IPR004117">
    <property type="entry name" value="7tm6_olfct_rcpt"/>
</dbReference>
<keyword evidence="6 10" id="KW-1133">Transmembrane helix</keyword>
<evidence type="ECO:0000256" key="3">
    <source>
        <dbReference type="ARBA" id="ARBA00022606"/>
    </source>
</evidence>
<dbReference type="PANTHER" id="PTHR21137:SF35">
    <property type="entry name" value="ODORANT RECEPTOR 19A-RELATED"/>
    <property type="match status" value="1"/>
</dbReference>
<feature type="transmembrane region" description="Helical" evidence="10">
    <location>
        <begin position="34"/>
        <end position="54"/>
    </location>
</feature>
<feature type="transmembrane region" description="Helical" evidence="10">
    <location>
        <begin position="66"/>
        <end position="89"/>
    </location>
</feature>
<evidence type="ECO:0000256" key="9">
    <source>
        <dbReference type="ARBA" id="ARBA00023224"/>
    </source>
</evidence>
<gene>
    <name evidence="11" type="ORF">BDFB_006927</name>
</gene>
<sequence>MEEINYEQAIHFTDFIDPFIVLKKLFLEFGYSQFAKVMNGFILVFHSAAFLLQVNFIINNFSLDLFVRYGCVMSFTVYVLTSILCSMILERDIRKLLAEQEKHYWSIDSAGHKARGKIAERAKKVNNFSYLHFAFLALAIILLLPQFGGHDEWFLGVRVFEDYFGPWARIPFIRTIFEIVQPVMVILVFLGVLTICGVDASNILKIRLICAIVIVEFMGYMYCAAGQLLIDETGCIHTMLMGSPWYIWNIKNRKALLIFMNNCLEPIKFSFAGITLDHQLILA</sequence>
<keyword evidence="3" id="KW-0716">Sensory transduction</keyword>
<feature type="transmembrane region" description="Helical" evidence="10">
    <location>
        <begin position="172"/>
        <end position="196"/>
    </location>
</feature>
<feature type="transmembrane region" description="Helical" evidence="10">
    <location>
        <begin position="208"/>
        <end position="230"/>
    </location>
</feature>
<keyword evidence="4 10" id="KW-0812">Transmembrane</keyword>
<evidence type="ECO:0000256" key="4">
    <source>
        <dbReference type="ARBA" id="ARBA00022692"/>
    </source>
</evidence>
<dbReference type="GO" id="GO:0005886">
    <property type="term" value="C:plasma membrane"/>
    <property type="evidence" value="ECO:0007669"/>
    <property type="project" value="UniProtKB-SubCell"/>
</dbReference>
<keyword evidence="5" id="KW-0552">Olfaction</keyword>
<evidence type="ECO:0000256" key="10">
    <source>
        <dbReference type="SAM" id="Phobius"/>
    </source>
</evidence>
<evidence type="ECO:0000256" key="2">
    <source>
        <dbReference type="ARBA" id="ARBA00022475"/>
    </source>
</evidence>
<keyword evidence="12" id="KW-1185">Reference proteome</keyword>
<evidence type="ECO:0000256" key="5">
    <source>
        <dbReference type="ARBA" id="ARBA00022725"/>
    </source>
</evidence>
<dbReference type="GO" id="GO:0004984">
    <property type="term" value="F:olfactory receptor activity"/>
    <property type="evidence" value="ECO:0007669"/>
    <property type="project" value="InterPro"/>
</dbReference>
<dbReference type="Proteomes" id="UP000292052">
    <property type="component" value="Unassembled WGS sequence"/>
</dbReference>
<dbReference type="GO" id="GO:0005549">
    <property type="term" value="F:odorant binding"/>
    <property type="evidence" value="ECO:0007669"/>
    <property type="project" value="InterPro"/>
</dbReference>
<evidence type="ECO:0000313" key="12">
    <source>
        <dbReference type="Proteomes" id="UP000292052"/>
    </source>
</evidence>
<proteinExistence type="predicted"/>
<dbReference type="OrthoDB" id="6783644at2759"/>
<comment type="caution">
    <text evidence="11">The sequence shown here is derived from an EMBL/GenBank/DDBJ whole genome shotgun (WGS) entry which is preliminary data.</text>
</comment>
<evidence type="ECO:0000256" key="1">
    <source>
        <dbReference type="ARBA" id="ARBA00004651"/>
    </source>
</evidence>
<dbReference type="Pfam" id="PF02949">
    <property type="entry name" value="7tm_6"/>
    <property type="match status" value="1"/>
</dbReference>
<organism evidence="11 12">
    <name type="scientific">Asbolus verrucosus</name>
    <name type="common">Desert ironclad beetle</name>
    <dbReference type="NCBI Taxonomy" id="1661398"/>
    <lineage>
        <taxon>Eukaryota</taxon>
        <taxon>Metazoa</taxon>
        <taxon>Ecdysozoa</taxon>
        <taxon>Arthropoda</taxon>
        <taxon>Hexapoda</taxon>
        <taxon>Insecta</taxon>
        <taxon>Pterygota</taxon>
        <taxon>Neoptera</taxon>
        <taxon>Endopterygota</taxon>
        <taxon>Coleoptera</taxon>
        <taxon>Polyphaga</taxon>
        <taxon>Cucujiformia</taxon>
        <taxon>Tenebrionidae</taxon>
        <taxon>Pimeliinae</taxon>
        <taxon>Asbolus</taxon>
    </lineage>
</organism>
<dbReference type="AlphaFoldDB" id="A0A482V8T0"/>
<keyword evidence="9" id="KW-0807">Transducer</keyword>
<keyword evidence="8" id="KW-0675">Receptor</keyword>
<keyword evidence="7 10" id="KW-0472">Membrane</keyword>
<dbReference type="EMBL" id="QDEB01126716">
    <property type="protein sequence ID" value="RZB39627.1"/>
    <property type="molecule type" value="Genomic_DNA"/>
</dbReference>
<comment type="subcellular location">
    <subcellularLocation>
        <location evidence="1">Cell membrane</location>
        <topology evidence="1">Multi-pass membrane protein</topology>
    </subcellularLocation>
</comment>
<evidence type="ECO:0008006" key="13">
    <source>
        <dbReference type="Google" id="ProtNLM"/>
    </source>
</evidence>
<evidence type="ECO:0000256" key="8">
    <source>
        <dbReference type="ARBA" id="ARBA00023170"/>
    </source>
</evidence>
<protein>
    <recommendedName>
        <fullName evidence="13">7tm 6 domain containing protein</fullName>
    </recommendedName>
</protein>
<feature type="non-terminal residue" evidence="11">
    <location>
        <position position="283"/>
    </location>
</feature>
<evidence type="ECO:0000313" key="11">
    <source>
        <dbReference type="EMBL" id="RZB39627.1"/>
    </source>
</evidence>
<keyword evidence="2" id="KW-1003">Cell membrane</keyword>
<evidence type="ECO:0000256" key="6">
    <source>
        <dbReference type="ARBA" id="ARBA00022989"/>
    </source>
</evidence>
<evidence type="ECO:0000256" key="7">
    <source>
        <dbReference type="ARBA" id="ARBA00023136"/>
    </source>
</evidence>
<dbReference type="GO" id="GO:0007165">
    <property type="term" value="P:signal transduction"/>
    <property type="evidence" value="ECO:0007669"/>
    <property type="project" value="UniProtKB-KW"/>
</dbReference>
<reference evidence="11 12" key="1">
    <citation type="submission" date="2017-03" db="EMBL/GenBank/DDBJ databases">
        <title>Genome of the blue death feigning beetle - Asbolus verrucosus.</title>
        <authorList>
            <person name="Rider S.D."/>
        </authorList>
    </citation>
    <scope>NUCLEOTIDE SEQUENCE [LARGE SCALE GENOMIC DNA]</scope>
    <source>
        <strain evidence="11">Butters</strain>
        <tissue evidence="11">Head and leg muscle</tissue>
    </source>
</reference>
<accession>A0A482V8T0</accession>
<dbReference type="PANTHER" id="PTHR21137">
    <property type="entry name" value="ODORANT RECEPTOR"/>
    <property type="match status" value="1"/>
</dbReference>
<name>A0A482V8T0_ASBVE</name>